<name>A0A098EGK9_9BACL</name>
<evidence type="ECO:0000256" key="1">
    <source>
        <dbReference type="ARBA" id="ARBA00001614"/>
    </source>
</evidence>
<feature type="active site" description="Proton acceptor" evidence="9">
    <location>
        <position position="313"/>
    </location>
</feature>
<dbReference type="PANTHER" id="PTHR10091">
    <property type="entry name" value="ALDOSE-1-EPIMERASE"/>
    <property type="match status" value="1"/>
</dbReference>
<evidence type="ECO:0000256" key="9">
    <source>
        <dbReference type="PIRSR" id="PIRSR005096-1"/>
    </source>
</evidence>
<evidence type="ECO:0000313" key="13">
    <source>
        <dbReference type="Proteomes" id="UP000043699"/>
    </source>
</evidence>
<evidence type="ECO:0000313" key="12">
    <source>
        <dbReference type="EMBL" id="CEG21444.1"/>
    </source>
</evidence>
<evidence type="ECO:0000256" key="10">
    <source>
        <dbReference type="PIRSR" id="PIRSR005096-2"/>
    </source>
</evidence>
<keyword evidence="13" id="KW-1185">Reference proteome</keyword>
<dbReference type="PROSITE" id="PS00545">
    <property type="entry name" value="ALDOSE_1_EPIMERASE"/>
    <property type="match status" value="1"/>
</dbReference>
<dbReference type="OrthoDB" id="9779408at2"/>
<dbReference type="GO" id="GO:0030246">
    <property type="term" value="F:carbohydrate binding"/>
    <property type="evidence" value="ECO:0007669"/>
    <property type="project" value="InterPro"/>
</dbReference>
<evidence type="ECO:0000256" key="5">
    <source>
        <dbReference type="ARBA" id="ARBA00014165"/>
    </source>
</evidence>
<organism evidence="12 13">
    <name type="scientific">Planococcus massiliensis</name>
    <dbReference type="NCBI Taxonomy" id="1499687"/>
    <lineage>
        <taxon>Bacteria</taxon>
        <taxon>Bacillati</taxon>
        <taxon>Bacillota</taxon>
        <taxon>Bacilli</taxon>
        <taxon>Bacillales</taxon>
        <taxon>Caryophanaceae</taxon>
        <taxon>Planococcus</taxon>
    </lineage>
</organism>
<dbReference type="AlphaFoldDB" id="A0A098EGK9"/>
<dbReference type="CDD" id="cd09019">
    <property type="entry name" value="galactose_mutarotase_like"/>
    <property type="match status" value="1"/>
</dbReference>
<comment type="pathway">
    <text evidence="2 8">Carbohydrate metabolism; hexose metabolism.</text>
</comment>
<dbReference type="STRING" id="1499687.BN1080_00354"/>
<dbReference type="GO" id="GO:0005737">
    <property type="term" value="C:cytoplasm"/>
    <property type="evidence" value="ECO:0007669"/>
    <property type="project" value="TreeGrafter"/>
</dbReference>
<dbReference type="UniPathway" id="UPA00242"/>
<dbReference type="GO" id="GO:0004034">
    <property type="term" value="F:aldose 1-epimerase activity"/>
    <property type="evidence" value="ECO:0007669"/>
    <property type="project" value="UniProtKB-EC"/>
</dbReference>
<evidence type="ECO:0000256" key="8">
    <source>
        <dbReference type="PIRNR" id="PIRNR005096"/>
    </source>
</evidence>
<gene>
    <name evidence="12" type="primary">mro</name>
    <name evidence="12" type="ORF">BN1080_00354</name>
</gene>
<dbReference type="GO" id="GO:0033499">
    <property type="term" value="P:galactose catabolic process via UDP-galactose, Leloir pathway"/>
    <property type="evidence" value="ECO:0007669"/>
    <property type="project" value="TreeGrafter"/>
</dbReference>
<dbReference type="InterPro" id="IPR047215">
    <property type="entry name" value="Galactose_mutarotase-like"/>
</dbReference>
<dbReference type="EC" id="5.1.3.3" evidence="4 8"/>
<dbReference type="EMBL" id="CCXS01000001">
    <property type="protein sequence ID" value="CEG21444.1"/>
    <property type="molecule type" value="Genomic_DNA"/>
</dbReference>
<dbReference type="Proteomes" id="UP000043699">
    <property type="component" value="Unassembled WGS sequence"/>
</dbReference>
<feature type="active site" description="Proton donor" evidence="9">
    <location>
        <position position="179"/>
    </location>
</feature>
<evidence type="ECO:0000256" key="7">
    <source>
        <dbReference type="ARBA" id="ARBA00023277"/>
    </source>
</evidence>
<keyword evidence="7 8" id="KW-0119">Carbohydrate metabolism</keyword>
<evidence type="ECO:0000256" key="6">
    <source>
        <dbReference type="ARBA" id="ARBA00023235"/>
    </source>
</evidence>
<reference evidence="12 13" key="1">
    <citation type="submission" date="2014-09" db="EMBL/GenBank/DDBJ databases">
        <authorList>
            <person name="Urmite Genomes Urmite Genomes"/>
        </authorList>
    </citation>
    <scope>NUCLEOTIDE SEQUENCE [LARGE SCALE GENOMIC DNA]</scope>
    <source>
        <strain evidence="12 13">ES2</strain>
    </source>
</reference>
<dbReference type="PANTHER" id="PTHR10091:SF0">
    <property type="entry name" value="GALACTOSE MUTAROTASE"/>
    <property type="match status" value="1"/>
</dbReference>
<keyword evidence="6 8" id="KW-0413">Isomerase</keyword>
<dbReference type="SUPFAM" id="SSF74650">
    <property type="entry name" value="Galactose mutarotase-like"/>
    <property type="match status" value="1"/>
</dbReference>
<protein>
    <recommendedName>
        <fullName evidence="5 8">Aldose 1-epimerase</fullName>
        <ecNumber evidence="4 8">5.1.3.3</ecNumber>
    </recommendedName>
</protein>
<dbReference type="NCBIfam" id="NF008277">
    <property type="entry name" value="PRK11055.1"/>
    <property type="match status" value="1"/>
</dbReference>
<evidence type="ECO:0000256" key="3">
    <source>
        <dbReference type="ARBA" id="ARBA00006206"/>
    </source>
</evidence>
<feature type="binding site" evidence="10">
    <location>
        <position position="252"/>
    </location>
    <ligand>
        <name>beta-D-galactose</name>
        <dbReference type="ChEBI" id="CHEBI:27667"/>
    </ligand>
</feature>
<accession>A0A098EGK9</accession>
<dbReference type="InterPro" id="IPR018052">
    <property type="entry name" value="Ald1_epimerase_CS"/>
</dbReference>
<proteinExistence type="inferred from homology"/>
<dbReference type="InterPro" id="IPR014718">
    <property type="entry name" value="GH-type_carb-bd"/>
</dbReference>
<evidence type="ECO:0000256" key="4">
    <source>
        <dbReference type="ARBA" id="ARBA00013185"/>
    </source>
</evidence>
<evidence type="ECO:0000256" key="2">
    <source>
        <dbReference type="ARBA" id="ARBA00005028"/>
    </source>
</evidence>
<dbReference type="GO" id="GO:0006006">
    <property type="term" value="P:glucose metabolic process"/>
    <property type="evidence" value="ECO:0007669"/>
    <property type="project" value="TreeGrafter"/>
</dbReference>
<comment type="similarity">
    <text evidence="3 8">Belongs to the aldose epimerase family.</text>
</comment>
<dbReference type="Pfam" id="PF01263">
    <property type="entry name" value="Aldose_epim"/>
    <property type="match status" value="1"/>
</dbReference>
<dbReference type="PIRSF" id="PIRSF005096">
    <property type="entry name" value="GALM"/>
    <property type="match status" value="1"/>
</dbReference>
<comment type="catalytic activity">
    <reaction evidence="1 8">
        <text>alpha-D-glucose = beta-D-glucose</text>
        <dbReference type="Rhea" id="RHEA:10264"/>
        <dbReference type="ChEBI" id="CHEBI:15903"/>
        <dbReference type="ChEBI" id="CHEBI:17925"/>
        <dbReference type="EC" id="5.1.3.3"/>
    </reaction>
</comment>
<feature type="binding site" evidence="11">
    <location>
        <begin position="179"/>
        <end position="181"/>
    </location>
    <ligand>
        <name>beta-D-galactose</name>
        <dbReference type="ChEBI" id="CHEBI:27667"/>
    </ligand>
</feature>
<dbReference type="InterPro" id="IPR015443">
    <property type="entry name" value="Aldose_1-epimerase"/>
</dbReference>
<dbReference type="InterPro" id="IPR011013">
    <property type="entry name" value="Gal_mutarotase_sf_dom"/>
</dbReference>
<sequence>MKVEEKAIGTVGGKTVKSFTVSNSKGMEATFLEWGCAIQEIRVPDQFGTIENVVLGYETLEEYINDPAFLGVIVGRVAGRIQHAELLIDGESFKLPENDGGNTLHGGPEGFHRKVWEGRAEVDDSEARVIFTYTSEDGEQGFPGRLEAEVIYAVNENSELAIRYRAVSDKKTAVNLTNHSYFNLSGGLKRNALDHVLTMKSEQFAELDSSLIPTGNALNVEDSVFDFRTGRTIAEGISSTHPQIEMVGGGYDHPFLLNGAGLSKMKLEDPESGRIMEVETDRPAVIFFSGNNLDGGIQLKERKSERHLGICLETQIAPGNPEAILLDAGEAFEANTTFRFKN</sequence>
<dbReference type="InterPro" id="IPR008183">
    <property type="entry name" value="Aldose_1/G6P_1-epimerase"/>
</dbReference>
<evidence type="ECO:0000256" key="11">
    <source>
        <dbReference type="PIRSR" id="PIRSR005096-3"/>
    </source>
</evidence>
<dbReference type="Gene3D" id="2.70.98.10">
    <property type="match status" value="1"/>
</dbReference>
<dbReference type="RefSeq" id="WP_110925683.1">
    <property type="nucleotide sequence ID" value="NZ_CCXS01000001.1"/>
</dbReference>